<reference evidence="2" key="2">
    <citation type="submission" date="2018-12" db="UniProtKB">
        <authorList>
            <consortium name="WormBaseParasite"/>
        </authorList>
    </citation>
    <scope>IDENTIFICATION</scope>
    <source>
        <strain evidence="2">Puerto Rican</strain>
    </source>
</reference>
<dbReference type="GeneID" id="8349297"/>
<protein>
    <submittedName>
        <fullName evidence="2">DNA primase</fullName>
    </submittedName>
</protein>
<sequence length="53" mass="5975">MENDSGQIGNAKKWGVKIVRDGLLLANPRWKCIAPPDEGFQPTETARFHQSYC</sequence>
<organism evidence="1 2">
    <name type="scientific">Schistosoma mansoni</name>
    <name type="common">Blood fluke</name>
    <dbReference type="NCBI Taxonomy" id="6183"/>
    <lineage>
        <taxon>Eukaryota</taxon>
        <taxon>Metazoa</taxon>
        <taxon>Spiralia</taxon>
        <taxon>Lophotrochozoa</taxon>
        <taxon>Platyhelminthes</taxon>
        <taxon>Trematoda</taxon>
        <taxon>Digenea</taxon>
        <taxon>Strigeidida</taxon>
        <taxon>Schistosomatoidea</taxon>
        <taxon>Schistosomatidae</taxon>
        <taxon>Schistosoma</taxon>
    </lineage>
</organism>
<dbReference type="PhylomeDB" id="G4VSD2"/>
<proteinExistence type="predicted"/>
<evidence type="ECO:0000313" key="2">
    <source>
        <dbReference type="WBParaSite" id="Smp_015490.1"/>
    </source>
</evidence>
<dbReference type="CTD" id="8349297"/>
<dbReference type="KEGG" id="smm:Smp_015490"/>
<accession>G4VSD2</accession>
<keyword evidence="1" id="KW-1185">Reference proteome</keyword>
<dbReference type="InParanoid" id="G4VSD2"/>
<dbReference type="WBParaSite" id="Smp_015490.1">
    <property type="protein sequence ID" value="Smp_015490.1"/>
    <property type="gene ID" value="Smp_015490"/>
</dbReference>
<dbReference type="RefSeq" id="XP_018654425.1">
    <property type="nucleotide sequence ID" value="XM_018788932.1"/>
</dbReference>
<evidence type="ECO:0000313" key="1">
    <source>
        <dbReference type="Proteomes" id="UP000008854"/>
    </source>
</evidence>
<dbReference type="HOGENOM" id="CLU_3071235_0_0_1"/>
<reference evidence="1" key="1">
    <citation type="journal article" date="2012" name="PLoS Negl. Trop. Dis.">
        <title>A systematically improved high quality genome and transcriptome of the human blood fluke Schistosoma mansoni.</title>
        <authorList>
            <person name="Protasio A.V."/>
            <person name="Tsai I.J."/>
            <person name="Babbage A."/>
            <person name="Nichol S."/>
            <person name="Hunt M."/>
            <person name="Aslett M.A."/>
            <person name="De Silva N."/>
            <person name="Velarde G.S."/>
            <person name="Anderson T.J."/>
            <person name="Clark R.C."/>
            <person name="Davidson C."/>
            <person name="Dillon G.P."/>
            <person name="Holroyd N.E."/>
            <person name="LoVerde P.T."/>
            <person name="Lloyd C."/>
            <person name="McQuillan J."/>
            <person name="Oliveira G."/>
            <person name="Otto T.D."/>
            <person name="Parker-Manuel S.J."/>
            <person name="Quail M.A."/>
            <person name="Wilson R.A."/>
            <person name="Zerlotini A."/>
            <person name="Dunne D.W."/>
            <person name="Berriman M."/>
        </authorList>
    </citation>
    <scope>NUCLEOTIDE SEQUENCE [LARGE SCALE GENOMIC DNA]</scope>
    <source>
        <strain evidence="1">Puerto Rican</strain>
    </source>
</reference>
<dbReference type="STRING" id="6183.G4VSD2"/>
<name>G4VSD2_SCHMA</name>
<dbReference type="OrthoDB" id="10254073at2759"/>
<dbReference type="Proteomes" id="UP000008854">
    <property type="component" value="Unassembled WGS sequence"/>
</dbReference>
<dbReference type="AlphaFoldDB" id="G4VSD2"/>